<protein>
    <submittedName>
        <fullName evidence="1">Uncharacterized protein</fullName>
    </submittedName>
</protein>
<gene>
    <name evidence="1" type="ORF">IPOD504_LOCUS12249</name>
</gene>
<keyword evidence="2" id="KW-1185">Reference proteome</keyword>
<feature type="non-terminal residue" evidence="1">
    <location>
        <position position="129"/>
    </location>
</feature>
<proteinExistence type="predicted"/>
<evidence type="ECO:0000313" key="2">
    <source>
        <dbReference type="Proteomes" id="UP000837857"/>
    </source>
</evidence>
<name>A0ABN8IP61_9NEOP</name>
<accession>A0ABN8IP61</accession>
<sequence length="129" mass="14220">MTAETLSDKDTHRHEDIITAVQSQAVTSPLNIHYNFRHSWPRRAIAFITVALTEVDDRYIAVCGSAASLISVVVRTCRIRSRIGSRGDDVFAFEEPGVQTNTTDTGTRKVFIFTAQNGADNAPKRGHCA</sequence>
<organism evidence="1 2">
    <name type="scientific">Iphiclides podalirius</name>
    <name type="common">scarce swallowtail</name>
    <dbReference type="NCBI Taxonomy" id="110791"/>
    <lineage>
        <taxon>Eukaryota</taxon>
        <taxon>Metazoa</taxon>
        <taxon>Ecdysozoa</taxon>
        <taxon>Arthropoda</taxon>
        <taxon>Hexapoda</taxon>
        <taxon>Insecta</taxon>
        <taxon>Pterygota</taxon>
        <taxon>Neoptera</taxon>
        <taxon>Endopterygota</taxon>
        <taxon>Lepidoptera</taxon>
        <taxon>Glossata</taxon>
        <taxon>Ditrysia</taxon>
        <taxon>Papilionoidea</taxon>
        <taxon>Papilionidae</taxon>
        <taxon>Papilioninae</taxon>
        <taxon>Iphiclides</taxon>
    </lineage>
</organism>
<evidence type="ECO:0000313" key="1">
    <source>
        <dbReference type="EMBL" id="CAH2062869.1"/>
    </source>
</evidence>
<dbReference type="Proteomes" id="UP000837857">
    <property type="component" value="Chromosome 3"/>
</dbReference>
<dbReference type="EMBL" id="OW152815">
    <property type="protein sequence ID" value="CAH2062869.1"/>
    <property type="molecule type" value="Genomic_DNA"/>
</dbReference>
<reference evidence="1" key="1">
    <citation type="submission" date="2022-03" db="EMBL/GenBank/DDBJ databases">
        <authorList>
            <person name="Martin H S."/>
        </authorList>
    </citation>
    <scope>NUCLEOTIDE SEQUENCE</scope>
</reference>